<organism evidence="2 3">
    <name type="scientific">Litomosoides sigmodontis</name>
    <name type="common">Filarial nematode worm</name>
    <dbReference type="NCBI Taxonomy" id="42156"/>
    <lineage>
        <taxon>Eukaryota</taxon>
        <taxon>Metazoa</taxon>
        <taxon>Ecdysozoa</taxon>
        <taxon>Nematoda</taxon>
        <taxon>Chromadorea</taxon>
        <taxon>Rhabditida</taxon>
        <taxon>Spirurina</taxon>
        <taxon>Spiruromorpha</taxon>
        <taxon>Filarioidea</taxon>
        <taxon>Onchocercidae</taxon>
        <taxon>Litomosoides</taxon>
    </lineage>
</organism>
<keyword evidence="3" id="KW-1185">Reference proteome</keyword>
<sequence length="107" mass="10368">MNTRTHPHRQTGLSSERATIDRNTSDGKESDVDDAQCVADDGSDSGGGGGSGVSDDDGDGGGSGDRVRLVSSDSRGAGDAGDGGVGGGGGGGGGRMEISEKGRRTVG</sequence>
<accession>A0A3P6SF78</accession>
<dbReference type="OMA" id="DRNNGRA"/>
<gene>
    <name evidence="2" type="ORF">NLS_LOCUS357</name>
</gene>
<name>A0A3P6SF78_LITSI</name>
<reference evidence="2 3" key="1">
    <citation type="submission" date="2018-08" db="EMBL/GenBank/DDBJ databases">
        <authorList>
            <person name="Laetsch R D."/>
            <person name="Stevens L."/>
            <person name="Kumar S."/>
            <person name="Blaxter L. M."/>
        </authorList>
    </citation>
    <scope>NUCLEOTIDE SEQUENCE [LARGE SCALE GENOMIC DNA]</scope>
</reference>
<feature type="compositionally biased region" description="Basic and acidic residues" evidence="1">
    <location>
        <begin position="97"/>
        <end position="107"/>
    </location>
</feature>
<dbReference type="Proteomes" id="UP000277928">
    <property type="component" value="Unassembled WGS sequence"/>
</dbReference>
<proteinExistence type="predicted"/>
<feature type="compositionally biased region" description="Gly residues" evidence="1">
    <location>
        <begin position="78"/>
        <end position="95"/>
    </location>
</feature>
<feature type="region of interest" description="Disordered" evidence="1">
    <location>
        <begin position="1"/>
        <end position="107"/>
    </location>
</feature>
<evidence type="ECO:0000313" key="2">
    <source>
        <dbReference type="EMBL" id="VDK68163.1"/>
    </source>
</evidence>
<feature type="compositionally biased region" description="Basic and acidic residues" evidence="1">
    <location>
        <begin position="18"/>
        <end position="30"/>
    </location>
</feature>
<evidence type="ECO:0000313" key="3">
    <source>
        <dbReference type="Proteomes" id="UP000277928"/>
    </source>
</evidence>
<protein>
    <submittedName>
        <fullName evidence="2">Uncharacterized protein</fullName>
    </submittedName>
</protein>
<evidence type="ECO:0000256" key="1">
    <source>
        <dbReference type="SAM" id="MobiDB-lite"/>
    </source>
</evidence>
<dbReference type="EMBL" id="UYRX01000008">
    <property type="protein sequence ID" value="VDK68163.1"/>
    <property type="molecule type" value="Genomic_DNA"/>
</dbReference>
<dbReference type="AlphaFoldDB" id="A0A3P6SF78"/>